<comment type="caution">
    <text evidence="1">The sequence shown here is derived from an EMBL/GenBank/DDBJ whole genome shotgun (WGS) entry which is preliminary data.</text>
</comment>
<keyword evidence="2" id="KW-1185">Reference proteome</keyword>
<organism evidence="1 2">
    <name type="scientific">Penicillium vulpinum</name>
    <dbReference type="NCBI Taxonomy" id="29845"/>
    <lineage>
        <taxon>Eukaryota</taxon>
        <taxon>Fungi</taxon>
        <taxon>Dikarya</taxon>
        <taxon>Ascomycota</taxon>
        <taxon>Pezizomycotina</taxon>
        <taxon>Eurotiomycetes</taxon>
        <taxon>Eurotiomycetidae</taxon>
        <taxon>Eurotiales</taxon>
        <taxon>Aspergillaceae</taxon>
        <taxon>Penicillium</taxon>
    </lineage>
</organism>
<evidence type="ECO:0000313" key="2">
    <source>
        <dbReference type="Proteomes" id="UP000191518"/>
    </source>
</evidence>
<evidence type="ECO:0000313" key="1">
    <source>
        <dbReference type="EMBL" id="OQD94308.1"/>
    </source>
</evidence>
<proteinExistence type="predicted"/>
<gene>
    <name evidence="1" type="ORF">PENVUL_c144G06186</name>
</gene>
<name>A0A1V6QYP6_9EURO</name>
<reference evidence="2" key="1">
    <citation type="journal article" date="2017" name="Nat. Microbiol.">
        <title>Global analysis of biosynthetic gene clusters reveals vast potential of secondary metabolite production in Penicillium species.</title>
        <authorList>
            <person name="Nielsen J.C."/>
            <person name="Grijseels S."/>
            <person name="Prigent S."/>
            <person name="Ji B."/>
            <person name="Dainat J."/>
            <person name="Nielsen K.F."/>
            <person name="Frisvad J.C."/>
            <person name="Workman M."/>
            <person name="Nielsen J."/>
        </authorList>
    </citation>
    <scope>NUCLEOTIDE SEQUENCE [LARGE SCALE GENOMIC DNA]</scope>
    <source>
        <strain evidence="2">IBT 29486</strain>
    </source>
</reference>
<sequence>MSAGAVLSQFSNLLNYMESFGPKLSSNIRPNRDQLDEIQKLRDRLKPALATIESHVEHLLKKATPTVKDRNLANQIRSFQVADQFDPALFRKNLVLIFRGPDESALDADKVRIRKAKSRTRCEKLCAESPHLILRWAMSLQPSAWVHPTVMADSTFDFLIRDLKAIFDQIPSRVAESLHCLKNEEPLKPCEQFQEFVKFIDQSISVEEQENKARYKRKRTEESLPTEGKLYATESDNKQMIEQRSKEIDYKMSSMPSGKLPHLIKRLSWAIESSEQWKWERRVFAERLGGSDAETTDCLNFFVPKDRSQDISITLVVGRRAGFDLIYEAEVEIIRV</sequence>
<accession>A0A1V6QYP6</accession>
<dbReference type="EMBL" id="MDYP01000143">
    <property type="protein sequence ID" value="OQD94308.1"/>
    <property type="molecule type" value="Genomic_DNA"/>
</dbReference>
<protein>
    <submittedName>
        <fullName evidence="1">Uncharacterized protein</fullName>
    </submittedName>
</protein>
<dbReference type="Proteomes" id="UP000191518">
    <property type="component" value="Unassembled WGS sequence"/>
</dbReference>
<dbReference type="AlphaFoldDB" id="A0A1V6QYP6"/>
<dbReference type="OrthoDB" id="4488120at2759"/>